<gene>
    <name evidence="1" type="ordered locus">Ecym_1349</name>
</gene>
<dbReference type="GeneID" id="11471401"/>
<dbReference type="InParanoid" id="G8JNB9"/>
<dbReference type="EMBL" id="CP002497">
    <property type="protein sequence ID" value="AET37583.1"/>
    <property type="molecule type" value="Genomic_DNA"/>
</dbReference>
<organism evidence="1 2">
    <name type="scientific">Eremothecium cymbalariae (strain CBS 270.75 / DBVPG 7215 / KCTC 17166 / NRRL Y-17582)</name>
    <name type="common">Yeast</name>
    <dbReference type="NCBI Taxonomy" id="931890"/>
    <lineage>
        <taxon>Eukaryota</taxon>
        <taxon>Fungi</taxon>
        <taxon>Dikarya</taxon>
        <taxon>Ascomycota</taxon>
        <taxon>Saccharomycotina</taxon>
        <taxon>Saccharomycetes</taxon>
        <taxon>Saccharomycetales</taxon>
        <taxon>Saccharomycetaceae</taxon>
        <taxon>Eremothecium</taxon>
    </lineage>
</organism>
<dbReference type="OrthoDB" id="4066304at2759"/>
<dbReference type="KEGG" id="erc:Ecym_1349"/>
<dbReference type="HOGENOM" id="CLU_2277480_0_0_1"/>
<protein>
    <submittedName>
        <fullName evidence="1">Uncharacterized protein</fullName>
    </submittedName>
</protein>
<proteinExistence type="predicted"/>
<dbReference type="AlphaFoldDB" id="G8JNB9"/>
<keyword evidence="2" id="KW-1185">Reference proteome</keyword>
<reference evidence="2" key="1">
    <citation type="journal article" date="2012" name="G3 (Bethesda)">
        <title>Pichia sorbitophila, an interspecies yeast hybrid reveals early steps of genome resolution following polyploidization.</title>
        <authorList>
            <person name="Leh Louis V."/>
            <person name="Despons L."/>
            <person name="Friedrich A."/>
            <person name="Martin T."/>
            <person name="Durrens P."/>
            <person name="Casaregola S."/>
            <person name="Neuveglise C."/>
            <person name="Fairhead C."/>
            <person name="Marck C."/>
            <person name="Cruz J.A."/>
            <person name="Straub M.L."/>
            <person name="Kugler V."/>
            <person name="Sacerdot C."/>
            <person name="Uzunov Z."/>
            <person name="Thierry A."/>
            <person name="Weiss S."/>
            <person name="Bleykasten C."/>
            <person name="De Montigny J."/>
            <person name="Jacques N."/>
            <person name="Jung P."/>
            <person name="Lemaire M."/>
            <person name="Mallet S."/>
            <person name="Morel G."/>
            <person name="Richard G.F."/>
            <person name="Sarkar A."/>
            <person name="Savel G."/>
            <person name="Schacherer J."/>
            <person name="Seret M.L."/>
            <person name="Talla E."/>
            <person name="Samson G."/>
            <person name="Jubin C."/>
            <person name="Poulain J."/>
            <person name="Vacherie B."/>
            <person name="Barbe V."/>
            <person name="Pelletier E."/>
            <person name="Sherman D.J."/>
            <person name="Westhof E."/>
            <person name="Weissenbach J."/>
            <person name="Baret P.V."/>
            <person name="Wincker P."/>
            <person name="Gaillardin C."/>
            <person name="Dujon B."/>
            <person name="Souciet J.L."/>
        </authorList>
    </citation>
    <scope>NUCLEOTIDE SEQUENCE [LARGE SCALE GENOMIC DNA]</scope>
    <source>
        <strain evidence="2">CBS 270.75 / DBVPG 7215 / KCTC 17166 / NRRL Y-17582</strain>
    </source>
</reference>
<name>G8JNB9_ERECY</name>
<accession>G8JNB9</accession>
<dbReference type="STRING" id="931890.G8JNB9"/>
<sequence length="102" mass="12053">MLVTKQATYNTTTTSSHNSLEYIPSRARSTYSSMTHPEPKINLKTITAHQVLSHRERMCELFQLLDDHKRHDLVVGTNERREKKLEAFKKRRDELRTELQTK</sequence>
<dbReference type="OMA" id="HRERMCE"/>
<dbReference type="eggNOG" id="ENOG502SCT0">
    <property type="taxonomic scope" value="Eukaryota"/>
</dbReference>
<evidence type="ECO:0000313" key="2">
    <source>
        <dbReference type="Proteomes" id="UP000006790"/>
    </source>
</evidence>
<dbReference type="Proteomes" id="UP000006790">
    <property type="component" value="Chromosome 1"/>
</dbReference>
<dbReference type="RefSeq" id="XP_003644400.1">
    <property type="nucleotide sequence ID" value="XM_003644352.1"/>
</dbReference>
<dbReference type="FunCoup" id="G8JNB9">
    <property type="interactions" value="108"/>
</dbReference>
<evidence type="ECO:0000313" key="1">
    <source>
        <dbReference type="EMBL" id="AET37583.1"/>
    </source>
</evidence>